<dbReference type="EMBL" id="UOEQ01000092">
    <property type="protein sequence ID" value="VAW16187.1"/>
    <property type="molecule type" value="Genomic_DNA"/>
</dbReference>
<evidence type="ECO:0000313" key="1">
    <source>
        <dbReference type="EMBL" id="VAW16187.1"/>
    </source>
</evidence>
<accession>A0A3B0TRZ1</accession>
<gene>
    <name evidence="1" type="ORF">MNBD_ALPHA11-861</name>
</gene>
<organism evidence="1">
    <name type="scientific">hydrothermal vent metagenome</name>
    <dbReference type="NCBI Taxonomy" id="652676"/>
    <lineage>
        <taxon>unclassified sequences</taxon>
        <taxon>metagenomes</taxon>
        <taxon>ecological metagenomes</taxon>
    </lineage>
</organism>
<reference evidence="1" key="1">
    <citation type="submission" date="2018-06" db="EMBL/GenBank/DDBJ databases">
        <authorList>
            <person name="Zhirakovskaya E."/>
        </authorList>
    </citation>
    <scope>NUCLEOTIDE SEQUENCE</scope>
</reference>
<dbReference type="AlphaFoldDB" id="A0A3B0TRZ1"/>
<protein>
    <submittedName>
        <fullName evidence="1">Uncharacterized protein</fullName>
    </submittedName>
</protein>
<sequence length="117" mass="13131">MAIEKLAIELEETIHQTKDLVNSINVALEVLLDKSIESSQARQDAAIKILIGLQAQDRIEQRCANIKSAIEQIRHRTAHFDEDKAAFVWQNLTLDELSKPEMSCKAAKIPSGDCDLF</sequence>
<name>A0A3B0TRZ1_9ZZZZ</name>
<proteinExistence type="predicted"/>